<dbReference type="EMBL" id="CP081297">
    <property type="protein sequence ID" value="QZD86915.1"/>
    <property type="molecule type" value="Genomic_DNA"/>
</dbReference>
<protein>
    <submittedName>
        <fullName evidence="1">Nucleotidyltransferase family protein</fullName>
    </submittedName>
</protein>
<accession>A0ABX8ZD67</accession>
<sequence length="381" mass="41414">MRERLLALSGFRADGLGPLSPDEWYRLDKLADGHRLRPHLHGRLSRGELAADVPQQIADKWREAHRDNAIAALLQRRALVQANALLRQHSIELVALKGSALAWSIWPAPAERVMRDIDILVPLDSAATAYELLREAGWQAPAMTRQALAAMARDETHLPPLYSPEGVMCELHPHAWSSAPLAGISMPHCDDAGILRRSRKDEELGIRVPAPEDMLAHLVVHCASSHLFNVGPLALADIDYLVAAEAIDWRAFWQRACEHQFDRPAGLVLTLVDKWRRPGLIEASGLPIEVGSAVLAQAEQLLVQNPAARKDINALAGLALGDTANRLHQHPLDAAEAPQGKAARLKSLAGRGVSLAGSMLNRQTRQDAAATASVASWMSGG</sequence>
<gene>
    <name evidence="1" type="ORF">K3166_12090</name>
</gene>
<name>A0ABX8ZD67_9SPHN</name>
<organism evidence="1 2">
    <name type="scientific">Qipengyuania psychrotolerans</name>
    <dbReference type="NCBI Taxonomy" id="2867238"/>
    <lineage>
        <taxon>Bacteria</taxon>
        <taxon>Pseudomonadati</taxon>
        <taxon>Pseudomonadota</taxon>
        <taxon>Alphaproteobacteria</taxon>
        <taxon>Sphingomonadales</taxon>
        <taxon>Erythrobacteraceae</taxon>
        <taxon>Qipengyuania</taxon>
    </lineage>
</organism>
<dbReference type="Proteomes" id="UP000824280">
    <property type="component" value="Chromosome"/>
</dbReference>
<proteinExistence type="predicted"/>
<keyword evidence="2" id="KW-1185">Reference proteome</keyword>
<reference evidence="1 2" key="1">
    <citation type="submission" date="2021-08" db="EMBL/GenBank/DDBJ databases">
        <title>Comparative Genomics Analysis of the Genus Qipengyuania Reveals Extensive Genetic Diversity and Metabolic Versatility, Including the Description of Fifteen Novel Species.</title>
        <authorList>
            <person name="Liu Y."/>
        </authorList>
    </citation>
    <scope>NUCLEOTIDE SEQUENCE [LARGE SCALE GENOMIC DNA]</scope>
    <source>
        <strain evidence="1 2">1XM2-8</strain>
    </source>
</reference>
<dbReference type="InterPro" id="IPR039498">
    <property type="entry name" value="NTP_transf_5"/>
</dbReference>
<evidence type="ECO:0000313" key="1">
    <source>
        <dbReference type="EMBL" id="QZD86915.1"/>
    </source>
</evidence>
<dbReference type="RefSeq" id="WP_221422456.1">
    <property type="nucleotide sequence ID" value="NZ_CP081297.1"/>
</dbReference>
<dbReference type="Pfam" id="PF14907">
    <property type="entry name" value="NTP_transf_5"/>
    <property type="match status" value="1"/>
</dbReference>
<evidence type="ECO:0000313" key="2">
    <source>
        <dbReference type="Proteomes" id="UP000824280"/>
    </source>
</evidence>